<evidence type="ECO:0000313" key="1">
    <source>
        <dbReference type="EMBL" id="JAH57251.1"/>
    </source>
</evidence>
<sequence length="32" mass="3865">MCNVRVYVHVHIHIHRVCQNMILCAAYFNEHI</sequence>
<organism evidence="1">
    <name type="scientific">Anguilla anguilla</name>
    <name type="common">European freshwater eel</name>
    <name type="synonym">Muraena anguilla</name>
    <dbReference type="NCBI Taxonomy" id="7936"/>
    <lineage>
        <taxon>Eukaryota</taxon>
        <taxon>Metazoa</taxon>
        <taxon>Chordata</taxon>
        <taxon>Craniata</taxon>
        <taxon>Vertebrata</taxon>
        <taxon>Euteleostomi</taxon>
        <taxon>Actinopterygii</taxon>
        <taxon>Neopterygii</taxon>
        <taxon>Teleostei</taxon>
        <taxon>Anguilliformes</taxon>
        <taxon>Anguillidae</taxon>
        <taxon>Anguilla</taxon>
    </lineage>
</organism>
<protein>
    <submittedName>
        <fullName evidence="1">Uncharacterized protein</fullName>
    </submittedName>
</protein>
<accession>A0A0E9TUN6</accession>
<reference evidence="1" key="1">
    <citation type="submission" date="2014-11" db="EMBL/GenBank/DDBJ databases">
        <authorList>
            <person name="Amaro Gonzalez C."/>
        </authorList>
    </citation>
    <scope>NUCLEOTIDE SEQUENCE</scope>
</reference>
<name>A0A0E9TUN6_ANGAN</name>
<reference evidence="1" key="2">
    <citation type="journal article" date="2015" name="Fish Shellfish Immunol.">
        <title>Early steps in the European eel (Anguilla anguilla)-Vibrio vulnificus interaction in the gills: Role of the RtxA13 toxin.</title>
        <authorList>
            <person name="Callol A."/>
            <person name="Pajuelo D."/>
            <person name="Ebbesson L."/>
            <person name="Teles M."/>
            <person name="MacKenzie S."/>
            <person name="Amaro C."/>
        </authorList>
    </citation>
    <scope>NUCLEOTIDE SEQUENCE</scope>
</reference>
<dbReference type="EMBL" id="GBXM01051326">
    <property type="protein sequence ID" value="JAH57251.1"/>
    <property type="molecule type" value="Transcribed_RNA"/>
</dbReference>
<proteinExistence type="predicted"/>
<dbReference type="AlphaFoldDB" id="A0A0E9TUN6"/>